<sequence>MEDIEIGNGRPTSPYNYSPTPMGTPRPMRIVVIGAGISGIAAVKLFRDQFFNQSVELVVYEKNKDVGGTWLENRYPGCACDVPAHMYTYTWEGNPSWSKVYVGSAELFAFFKGRAVAYGVEEFLRLEHQVTEATWIDELGKWRVKVLNKKTGTYSYDETDVLINAAGFLNNWIWPKIPGLDTFQGQLIHSANWQDNYDFGDKTIAVIGSGSSAIQIVPQLQPKVKHLTSFNRSKTWITSEFGQEFAPEGRTTEFSEEQKKIWAENPNAFFQYRKRVEANMNESFNWGFKTAEEQRNLLEQSKKLMKGRLGGRKDLENILIPDFAVGCRRLVMRYSLGFLSLYGADIVYEIVLSPKLTRAFDRLTPGHGYLEALSSNNVSVRKDEISEVVADGIKMKDNTIIPLDCIVCATGFDTSYRPAFPLLGKKGKDLRTEWATNPRSYLSIAAQDFPNYFIIAGPNFPIANGSLIPSIEATIKYAFKAVAKMQREGIKCMVPKKAAIDDFQEHKDSLMRDLVWTSGCNSWYKDGQGAVWGPWCGSSLHFLELMSECRWEDWEFEGFSGNRFQYLGNGKTQREERKADLAYYLTQNSTS</sequence>
<keyword evidence="7" id="KW-1185">Reference proteome</keyword>
<keyword evidence="4" id="KW-0560">Oxidoreductase</keyword>
<name>A0A8H8R562_9HELO</name>
<accession>A0A8H8R562</accession>
<dbReference type="AlphaFoldDB" id="A0A8H8R562"/>
<dbReference type="Gene3D" id="3.50.50.60">
    <property type="entry name" value="FAD/NAD(P)-binding domain"/>
    <property type="match status" value="2"/>
</dbReference>
<feature type="compositionally biased region" description="Polar residues" evidence="5">
    <location>
        <begin position="10"/>
        <end position="21"/>
    </location>
</feature>
<dbReference type="InterPro" id="IPR036188">
    <property type="entry name" value="FAD/NAD-bd_sf"/>
</dbReference>
<dbReference type="GO" id="GO:0050661">
    <property type="term" value="F:NADP binding"/>
    <property type="evidence" value="ECO:0007669"/>
    <property type="project" value="InterPro"/>
</dbReference>
<comment type="similarity">
    <text evidence="1">Belongs to the FAD-binding monooxygenase family.</text>
</comment>
<keyword evidence="6" id="KW-0503">Monooxygenase</keyword>
<evidence type="ECO:0000313" key="7">
    <source>
        <dbReference type="Proteomes" id="UP000431533"/>
    </source>
</evidence>
<dbReference type="EMBL" id="QGMH01000043">
    <property type="protein sequence ID" value="TVY27705.1"/>
    <property type="molecule type" value="Genomic_DNA"/>
</dbReference>
<evidence type="ECO:0000256" key="4">
    <source>
        <dbReference type="ARBA" id="ARBA00023002"/>
    </source>
</evidence>
<dbReference type="PANTHER" id="PTHR42877:SF7">
    <property type="entry name" value="FLAVIN-BINDING MONOOXYGENASE-RELATED"/>
    <property type="match status" value="1"/>
</dbReference>
<dbReference type="InterPro" id="IPR020946">
    <property type="entry name" value="Flavin_mOase-like"/>
</dbReference>
<dbReference type="GeneID" id="41984547"/>
<reference evidence="6 7" key="1">
    <citation type="submission" date="2018-05" db="EMBL/GenBank/DDBJ databases">
        <title>Genome sequencing and assembly of the regulated plant pathogen Lachnellula willkommii and related sister species for the development of diagnostic species identification markers.</title>
        <authorList>
            <person name="Giroux E."/>
            <person name="Bilodeau G."/>
        </authorList>
    </citation>
    <scope>NUCLEOTIDE SEQUENCE [LARGE SCALE GENOMIC DNA]</scope>
    <source>
        <strain evidence="6 7">CBS 185.66</strain>
    </source>
</reference>
<dbReference type="PANTHER" id="PTHR42877">
    <property type="entry name" value="L-ORNITHINE N(5)-MONOOXYGENASE-RELATED"/>
    <property type="match status" value="1"/>
</dbReference>
<keyword evidence="3" id="KW-0274">FAD</keyword>
<dbReference type="RefSeq" id="XP_031006493.1">
    <property type="nucleotide sequence ID" value="XM_031149311.1"/>
</dbReference>
<keyword evidence="2" id="KW-0285">Flavoprotein</keyword>
<evidence type="ECO:0000256" key="3">
    <source>
        <dbReference type="ARBA" id="ARBA00022827"/>
    </source>
</evidence>
<dbReference type="GO" id="GO:0004499">
    <property type="term" value="F:N,N-dimethylaniline monooxygenase activity"/>
    <property type="evidence" value="ECO:0007669"/>
    <property type="project" value="InterPro"/>
</dbReference>
<dbReference type="Pfam" id="PF00743">
    <property type="entry name" value="FMO-like"/>
    <property type="match status" value="1"/>
</dbReference>
<organism evidence="6 7">
    <name type="scientific">Lachnellula hyalina</name>
    <dbReference type="NCBI Taxonomy" id="1316788"/>
    <lineage>
        <taxon>Eukaryota</taxon>
        <taxon>Fungi</taxon>
        <taxon>Dikarya</taxon>
        <taxon>Ascomycota</taxon>
        <taxon>Pezizomycotina</taxon>
        <taxon>Leotiomycetes</taxon>
        <taxon>Helotiales</taxon>
        <taxon>Lachnaceae</taxon>
        <taxon>Lachnellula</taxon>
    </lineage>
</organism>
<dbReference type="Proteomes" id="UP000431533">
    <property type="component" value="Unassembled WGS sequence"/>
</dbReference>
<evidence type="ECO:0000256" key="5">
    <source>
        <dbReference type="SAM" id="MobiDB-lite"/>
    </source>
</evidence>
<protein>
    <submittedName>
        <fullName evidence="6">Putative sterigmatocystin biosynthesis monooxygenase</fullName>
    </submittedName>
</protein>
<dbReference type="InterPro" id="IPR051209">
    <property type="entry name" value="FAD-bind_Monooxygenase_sf"/>
</dbReference>
<dbReference type="OrthoDB" id="74360at2759"/>
<comment type="caution">
    <text evidence="6">The sequence shown here is derived from an EMBL/GenBank/DDBJ whole genome shotgun (WGS) entry which is preliminary data.</text>
</comment>
<proteinExistence type="inferred from homology"/>
<feature type="region of interest" description="Disordered" evidence="5">
    <location>
        <begin position="1"/>
        <end position="21"/>
    </location>
</feature>
<evidence type="ECO:0000313" key="6">
    <source>
        <dbReference type="EMBL" id="TVY27705.1"/>
    </source>
</evidence>
<dbReference type="SUPFAM" id="SSF51905">
    <property type="entry name" value="FAD/NAD(P)-binding domain"/>
    <property type="match status" value="2"/>
</dbReference>
<gene>
    <name evidence="6" type="primary">stcW_10</name>
    <name evidence="6" type="ORF">LHYA1_G004349</name>
</gene>
<evidence type="ECO:0000256" key="2">
    <source>
        <dbReference type="ARBA" id="ARBA00022630"/>
    </source>
</evidence>
<evidence type="ECO:0000256" key="1">
    <source>
        <dbReference type="ARBA" id="ARBA00010139"/>
    </source>
</evidence>
<dbReference type="GO" id="GO:0050660">
    <property type="term" value="F:flavin adenine dinucleotide binding"/>
    <property type="evidence" value="ECO:0007669"/>
    <property type="project" value="InterPro"/>
</dbReference>